<feature type="domain" description="O-methyltransferase dimerisation" evidence="11">
    <location>
        <begin position="46"/>
        <end position="140"/>
    </location>
</feature>
<dbReference type="Proteomes" id="UP001359559">
    <property type="component" value="Unassembled WGS sequence"/>
</dbReference>
<dbReference type="AlphaFoldDB" id="A0AAN9J9E2"/>
<dbReference type="EMBL" id="JAYKXN010000004">
    <property type="protein sequence ID" value="KAK7294577.1"/>
    <property type="molecule type" value="Genomic_DNA"/>
</dbReference>
<dbReference type="InterPro" id="IPR016461">
    <property type="entry name" value="COMT-like"/>
</dbReference>
<evidence type="ECO:0000256" key="7">
    <source>
        <dbReference type="ARBA" id="ARBA00045231"/>
    </source>
</evidence>
<reference evidence="12 13" key="1">
    <citation type="submission" date="2024-01" db="EMBL/GenBank/DDBJ databases">
        <title>The genomes of 5 underutilized Papilionoideae crops provide insights into root nodulation and disease resistance.</title>
        <authorList>
            <person name="Yuan L."/>
        </authorList>
    </citation>
    <scope>NUCLEOTIDE SEQUENCE [LARGE SCALE GENOMIC DNA]</scope>
    <source>
        <strain evidence="12">LY-2023</strain>
        <tissue evidence="12">Leaf</tissue>
    </source>
</reference>
<dbReference type="InterPro" id="IPR036388">
    <property type="entry name" value="WH-like_DNA-bd_sf"/>
</dbReference>
<dbReference type="Gene3D" id="3.40.50.150">
    <property type="entry name" value="Vaccinia Virus protein VP39"/>
    <property type="match status" value="1"/>
</dbReference>
<evidence type="ECO:0000256" key="9">
    <source>
        <dbReference type="SAM" id="MobiDB-lite"/>
    </source>
</evidence>
<dbReference type="SUPFAM" id="SSF53335">
    <property type="entry name" value="S-adenosyl-L-methionine-dependent methyltransferases"/>
    <property type="match status" value="1"/>
</dbReference>
<evidence type="ECO:0000256" key="5">
    <source>
        <dbReference type="ARBA" id="ARBA00022733"/>
    </source>
</evidence>
<dbReference type="PROSITE" id="PS51683">
    <property type="entry name" value="SAM_OMT_II"/>
    <property type="match status" value="1"/>
</dbReference>
<dbReference type="EC" id="2.1.1.68" evidence="6"/>
<comment type="pathway">
    <text evidence="1">Aromatic compound metabolism; phenylpropanoid biosynthesis.</text>
</comment>
<comment type="function">
    <text evidence="7">Catalyzes the conversion of caffeic acid to ferulic acid and of 5-hydroxyferulic acid to sinapic acid. The resulting products may subsequently be converted to the corresponding alcohols that are incorporated into lignins.</text>
</comment>
<dbReference type="PIRSF" id="PIRSF005739">
    <property type="entry name" value="O-mtase"/>
    <property type="match status" value="1"/>
</dbReference>
<feature type="compositionally biased region" description="Polar residues" evidence="9">
    <location>
        <begin position="1"/>
        <end position="18"/>
    </location>
</feature>
<dbReference type="GO" id="GO:0032259">
    <property type="term" value="P:methylation"/>
    <property type="evidence" value="ECO:0007669"/>
    <property type="project" value="UniProtKB-KW"/>
</dbReference>
<comment type="caution">
    <text evidence="12">The sequence shown here is derived from an EMBL/GenBank/DDBJ whole genome shotgun (WGS) entry which is preliminary data.</text>
</comment>
<sequence>MNSDLTMDPSLQTSSNGSETKHLKQEGVVISTQEDQDGALFAINMIASVVFPLALRTAVELGIFDIIAKGGEGVKLSAEEIAEQLGTDNPEAPTMLDRLLRFLASHSMLSCSVAEQDQQKHSSPKRLYGLTYASKYFVTDADGVSLGAAMNFTLDKVFFRSWSGLKGGILEGGIAFNRVYGKSIFEYLAIDPEFSDVFNKCMFSITTTIMKRILEVYQGFEHINRLVDVGGNLGINLKLITSKYPHIQAVNFDLPHVIHQAQTYPRVEHVGGDMFESVPNGDAIFMKWILHDWSDEDCLKLLKNCYKAIPEDGKVIVVEQILPVLPENTTAAQSGFQADLLMLTQNHGGKERTQNEYMELALASGYSGITFVCSVSGFSVMEFFK</sequence>
<dbReference type="Pfam" id="PF00891">
    <property type="entry name" value="Methyltransf_2"/>
    <property type="match status" value="1"/>
</dbReference>
<evidence type="ECO:0000259" key="10">
    <source>
        <dbReference type="Pfam" id="PF00891"/>
    </source>
</evidence>
<evidence type="ECO:0000256" key="8">
    <source>
        <dbReference type="PIRSR" id="PIRSR005739-1"/>
    </source>
</evidence>
<feature type="active site" description="Proton acceptor" evidence="8">
    <location>
        <position position="291"/>
    </location>
</feature>
<evidence type="ECO:0000256" key="4">
    <source>
        <dbReference type="ARBA" id="ARBA00022691"/>
    </source>
</evidence>
<dbReference type="FunFam" id="1.10.10.10:FF:000357">
    <property type="entry name" value="Caffeic acid 3-O-methyltransferase"/>
    <property type="match status" value="1"/>
</dbReference>
<feature type="domain" description="O-methyltransferase C-terminal" evidence="10">
    <location>
        <begin position="162"/>
        <end position="367"/>
    </location>
</feature>
<dbReference type="SUPFAM" id="SSF46785">
    <property type="entry name" value="Winged helix' DNA-binding domain"/>
    <property type="match status" value="1"/>
</dbReference>
<dbReference type="InterPro" id="IPR036390">
    <property type="entry name" value="WH_DNA-bd_sf"/>
</dbReference>
<evidence type="ECO:0000313" key="13">
    <source>
        <dbReference type="Proteomes" id="UP001359559"/>
    </source>
</evidence>
<evidence type="ECO:0000259" key="11">
    <source>
        <dbReference type="Pfam" id="PF08100"/>
    </source>
</evidence>
<dbReference type="FunFam" id="3.40.50.150:FF:000061">
    <property type="entry name" value="Caffeic acid O-methyltransferase"/>
    <property type="match status" value="1"/>
</dbReference>
<dbReference type="InterPro" id="IPR029063">
    <property type="entry name" value="SAM-dependent_MTases_sf"/>
</dbReference>
<dbReference type="Gene3D" id="1.10.10.10">
    <property type="entry name" value="Winged helix-like DNA-binding domain superfamily/Winged helix DNA-binding domain"/>
    <property type="match status" value="1"/>
</dbReference>
<organism evidence="12 13">
    <name type="scientific">Clitoria ternatea</name>
    <name type="common">Butterfly pea</name>
    <dbReference type="NCBI Taxonomy" id="43366"/>
    <lineage>
        <taxon>Eukaryota</taxon>
        <taxon>Viridiplantae</taxon>
        <taxon>Streptophyta</taxon>
        <taxon>Embryophyta</taxon>
        <taxon>Tracheophyta</taxon>
        <taxon>Spermatophyta</taxon>
        <taxon>Magnoliopsida</taxon>
        <taxon>eudicotyledons</taxon>
        <taxon>Gunneridae</taxon>
        <taxon>Pentapetalae</taxon>
        <taxon>rosids</taxon>
        <taxon>fabids</taxon>
        <taxon>Fabales</taxon>
        <taxon>Fabaceae</taxon>
        <taxon>Papilionoideae</taxon>
        <taxon>50 kb inversion clade</taxon>
        <taxon>NPAAA clade</taxon>
        <taxon>indigoferoid/millettioid clade</taxon>
        <taxon>Phaseoleae</taxon>
        <taxon>Clitoria</taxon>
    </lineage>
</organism>
<protein>
    <recommendedName>
        <fullName evidence="6">caffeate O-methyltransferase</fullName>
        <ecNumber evidence="6">2.1.1.68</ecNumber>
    </recommendedName>
</protein>
<evidence type="ECO:0000256" key="3">
    <source>
        <dbReference type="ARBA" id="ARBA00022679"/>
    </source>
</evidence>
<dbReference type="GO" id="GO:0046983">
    <property type="term" value="F:protein dimerization activity"/>
    <property type="evidence" value="ECO:0007669"/>
    <property type="project" value="InterPro"/>
</dbReference>
<proteinExistence type="predicted"/>
<accession>A0AAN9J9E2</accession>
<dbReference type="PANTHER" id="PTHR11746">
    <property type="entry name" value="O-METHYLTRANSFERASE"/>
    <property type="match status" value="1"/>
</dbReference>
<keyword evidence="4" id="KW-0949">S-adenosyl-L-methionine</keyword>
<evidence type="ECO:0000313" key="12">
    <source>
        <dbReference type="EMBL" id="KAK7294577.1"/>
    </source>
</evidence>
<dbReference type="Pfam" id="PF08100">
    <property type="entry name" value="Dimerisation"/>
    <property type="match status" value="1"/>
</dbReference>
<dbReference type="InterPro" id="IPR012967">
    <property type="entry name" value="COMT_dimerisation"/>
</dbReference>
<keyword evidence="3" id="KW-0808">Transferase</keyword>
<dbReference type="CDD" id="cd02440">
    <property type="entry name" value="AdoMet_MTases"/>
    <property type="match status" value="1"/>
</dbReference>
<keyword evidence="5" id="KW-0438">Lignin biosynthesis</keyword>
<evidence type="ECO:0000256" key="2">
    <source>
        <dbReference type="ARBA" id="ARBA00022603"/>
    </source>
</evidence>
<dbReference type="InterPro" id="IPR001077">
    <property type="entry name" value="COMT_C"/>
</dbReference>
<evidence type="ECO:0000256" key="6">
    <source>
        <dbReference type="ARBA" id="ARBA00039011"/>
    </source>
</evidence>
<evidence type="ECO:0000256" key="1">
    <source>
        <dbReference type="ARBA" id="ARBA00004928"/>
    </source>
</evidence>
<keyword evidence="2" id="KW-0489">Methyltransferase</keyword>
<dbReference type="GO" id="GO:0047763">
    <property type="term" value="F:caffeate O-methyltransferase activity"/>
    <property type="evidence" value="ECO:0007669"/>
    <property type="project" value="UniProtKB-EC"/>
</dbReference>
<keyword evidence="13" id="KW-1185">Reference proteome</keyword>
<name>A0AAN9J9E2_CLITE</name>
<dbReference type="GO" id="GO:0008757">
    <property type="term" value="F:S-adenosylmethionine-dependent methyltransferase activity"/>
    <property type="evidence" value="ECO:0007669"/>
    <property type="project" value="UniProtKB-ARBA"/>
</dbReference>
<dbReference type="GO" id="GO:0009809">
    <property type="term" value="P:lignin biosynthetic process"/>
    <property type="evidence" value="ECO:0007669"/>
    <property type="project" value="UniProtKB-KW"/>
</dbReference>
<feature type="region of interest" description="Disordered" evidence="9">
    <location>
        <begin position="1"/>
        <end position="23"/>
    </location>
</feature>
<gene>
    <name evidence="12" type="ORF">RJT34_17466</name>
</gene>